<evidence type="ECO:0000256" key="1">
    <source>
        <dbReference type="SAM" id="Phobius"/>
    </source>
</evidence>
<name>A0A840A636_9CAUL</name>
<dbReference type="AlphaFoldDB" id="A0A840A636"/>
<keyword evidence="4" id="KW-1185">Reference proteome</keyword>
<feature type="transmembrane region" description="Helical" evidence="1">
    <location>
        <begin position="21"/>
        <end position="50"/>
    </location>
</feature>
<dbReference type="InterPro" id="IPR012495">
    <property type="entry name" value="TadE-like_dom"/>
</dbReference>
<keyword evidence="1" id="KW-1133">Transmembrane helix</keyword>
<dbReference type="RefSeq" id="WP_183776367.1">
    <property type="nucleotide sequence ID" value="NZ_JACIDK010000007.1"/>
</dbReference>
<sequence length="206" mass="22769">MPRSATQLRTVIRRFVRSRRGATAVEFALISMPLMMLLFGVLELAMILLVSATLDTATDFAARNIRTGQFQSGLSKAPVSQQGFRQLVCINMSWLQPLCSIDAPKPGEADPNPLFVEARTFNTFADAGAAPARDPATFDPDATNWCAGNPEDIVVVTTYFKWPIITPLIRPLFKNYDGGRMISSTRLFRNEPFNPALPRQGNQTSC</sequence>
<evidence type="ECO:0000259" key="2">
    <source>
        <dbReference type="Pfam" id="PF07811"/>
    </source>
</evidence>
<evidence type="ECO:0000313" key="4">
    <source>
        <dbReference type="Proteomes" id="UP000530564"/>
    </source>
</evidence>
<dbReference type="Pfam" id="PF07811">
    <property type="entry name" value="TadE"/>
    <property type="match status" value="1"/>
</dbReference>
<feature type="domain" description="TadE-like" evidence="2">
    <location>
        <begin position="21"/>
        <end position="63"/>
    </location>
</feature>
<dbReference type="EMBL" id="JACIDK010000007">
    <property type="protein sequence ID" value="MBB3893143.1"/>
    <property type="molecule type" value="Genomic_DNA"/>
</dbReference>
<keyword evidence="1" id="KW-0472">Membrane</keyword>
<evidence type="ECO:0000313" key="3">
    <source>
        <dbReference type="EMBL" id="MBB3893143.1"/>
    </source>
</evidence>
<dbReference type="Proteomes" id="UP000530564">
    <property type="component" value="Unassembled WGS sequence"/>
</dbReference>
<reference evidence="3 4" key="1">
    <citation type="submission" date="2020-08" db="EMBL/GenBank/DDBJ databases">
        <title>Genomic Encyclopedia of Type Strains, Phase IV (KMG-IV): sequencing the most valuable type-strain genomes for metagenomic binning, comparative biology and taxonomic classification.</title>
        <authorList>
            <person name="Goeker M."/>
        </authorList>
    </citation>
    <scope>NUCLEOTIDE SEQUENCE [LARGE SCALE GENOMIC DNA]</scope>
    <source>
        <strain evidence="3 4">DSM 21793</strain>
    </source>
</reference>
<accession>A0A840A636</accession>
<comment type="caution">
    <text evidence="3">The sequence shown here is derived from an EMBL/GenBank/DDBJ whole genome shotgun (WGS) entry which is preliminary data.</text>
</comment>
<proteinExistence type="predicted"/>
<organism evidence="3 4">
    <name type="scientific">Phenylobacterium haematophilum</name>
    <dbReference type="NCBI Taxonomy" id="98513"/>
    <lineage>
        <taxon>Bacteria</taxon>
        <taxon>Pseudomonadati</taxon>
        <taxon>Pseudomonadota</taxon>
        <taxon>Alphaproteobacteria</taxon>
        <taxon>Caulobacterales</taxon>
        <taxon>Caulobacteraceae</taxon>
        <taxon>Phenylobacterium</taxon>
    </lineage>
</organism>
<protein>
    <submittedName>
        <fullName evidence="3">Flp pilus assembly protein TadG</fullName>
    </submittedName>
</protein>
<keyword evidence="1" id="KW-0812">Transmembrane</keyword>
<gene>
    <name evidence="3" type="ORF">GGQ61_003881</name>
</gene>